<dbReference type="GeneTree" id="ENSGT00940000162497"/>
<accession>A0A2K5DZ18</accession>
<sequence length="147" mass="15846">MRETLEALSSLGFSVGQPEMAPQSEPREGSHNAQEQMSFSREERALGVCSGQEAPTLEEGAGTEQAKAPCRGQACTAQKAQPVGPCPVWRGLCHENAWVVHCSLGCCQKARPRRDSCFLPAVSESALHSQLGPPRTETQRTRAGNSR</sequence>
<dbReference type="AlphaFoldDB" id="A0A2K5DZ18"/>
<gene>
    <name evidence="2" type="primary">ZNF467</name>
</gene>
<dbReference type="Ensembl" id="ENSANAT00000044166.1">
    <property type="protein sequence ID" value="ENSANAP00000026241.1"/>
    <property type="gene ID" value="ENSANAG00000030826.1"/>
</dbReference>
<evidence type="ECO:0000313" key="3">
    <source>
        <dbReference type="Proteomes" id="UP000233020"/>
    </source>
</evidence>
<name>A0A2K5DZ18_AOTNA</name>
<keyword evidence="3" id="KW-1185">Reference proteome</keyword>
<reference evidence="2" key="1">
    <citation type="submission" date="2025-08" db="UniProtKB">
        <authorList>
            <consortium name="Ensembl"/>
        </authorList>
    </citation>
    <scope>IDENTIFICATION</scope>
</reference>
<feature type="region of interest" description="Disordered" evidence="1">
    <location>
        <begin position="1"/>
        <end position="64"/>
    </location>
</feature>
<proteinExistence type="predicted"/>
<organism evidence="2 3">
    <name type="scientific">Aotus nancymaae</name>
    <name type="common">Ma's night monkey</name>
    <dbReference type="NCBI Taxonomy" id="37293"/>
    <lineage>
        <taxon>Eukaryota</taxon>
        <taxon>Metazoa</taxon>
        <taxon>Chordata</taxon>
        <taxon>Craniata</taxon>
        <taxon>Vertebrata</taxon>
        <taxon>Euteleostomi</taxon>
        <taxon>Mammalia</taxon>
        <taxon>Eutheria</taxon>
        <taxon>Euarchontoglires</taxon>
        <taxon>Primates</taxon>
        <taxon>Haplorrhini</taxon>
        <taxon>Platyrrhini</taxon>
        <taxon>Aotidae</taxon>
        <taxon>Aotus</taxon>
    </lineage>
</organism>
<reference evidence="2" key="2">
    <citation type="submission" date="2025-09" db="UniProtKB">
        <authorList>
            <consortium name="Ensembl"/>
        </authorList>
    </citation>
    <scope>IDENTIFICATION</scope>
</reference>
<feature type="region of interest" description="Disordered" evidence="1">
    <location>
        <begin position="127"/>
        <end position="147"/>
    </location>
</feature>
<dbReference type="Proteomes" id="UP000233020">
    <property type="component" value="Unplaced"/>
</dbReference>
<protein>
    <submittedName>
        <fullName evidence="2">Zinc finger protein 467</fullName>
    </submittedName>
</protein>
<evidence type="ECO:0000313" key="2">
    <source>
        <dbReference type="Ensembl" id="ENSANAP00000026241.1"/>
    </source>
</evidence>
<evidence type="ECO:0000256" key="1">
    <source>
        <dbReference type="SAM" id="MobiDB-lite"/>
    </source>
</evidence>